<dbReference type="Proteomes" id="UP000240708">
    <property type="component" value="Unassembled WGS sequence"/>
</dbReference>
<organism evidence="3 4">
    <name type="scientific">Cecembia rubra</name>
    <dbReference type="NCBI Taxonomy" id="1485585"/>
    <lineage>
        <taxon>Bacteria</taxon>
        <taxon>Pseudomonadati</taxon>
        <taxon>Bacteroidota</taxon>
        <taxon>Cytophagia</taxon>
        <taxon>Cytophagales</taxon>
        <taxon>Cyclobacteriaceae</taxon>
        <taxon>Cecembia</taxon>
    </lineage>
</organism>
<reference evidence="3 4" key="1">
    <citation type="submission" date="2018-03" db="EMBL/GenBank/DDBJ databases">
        <title>Genomic Encyclopedia of Archaeal and Bacterial Type Strains, Phase II (KMG-II): from individual species to whole genera.</title>
        <authorList>
            <person name="Goeker M."/>
        </authorList>
    </citation>
    <scope>NUCLEOTIDE SEQUENCE [LARGE SCALE GENOMIC DNA]</scope>
    <source>
        <strain evidence="3 4">DSM 28057</strain>
    </source>
</reference>
<feature type="domain" description="UspA" evidence="2">
    <location>
        <begin position="4"/>
        <end position="137"/>
    </location>
</feature>
<dbReference type="InterPro" id="IPR006016">
    <property type="entry name" value="UspA"/>
</dbReference>
<accession>A0A2P8DPW6</accession>
<evidence type="ECO:0000313" key="4">
    <source>
        <dbReference type="Proteomes" id="UP000240708"/>
    </source>
</evidence>
<dbReference type="AlphaFoldDB" id="A0A2P8DPW6"/>
<name>A0A2P8DPW6_9BACT</name>
<dbReference type="PANTHER" id="PTHR46268:SF6">
    <property type="entry name" value="UNIVERSAL STRESS PROTEIN UP12"/>
    <property type="match status" value="1"/>
</dbReference>
<keyword evidence="4" id="KW-1185">Reference proteome</keyword>
<dbReference type="SUPFAM" id="SSF52402">
    <property type="entry name" value="Adenine nucleotide alpha hydrolases-like"/>
    <property type="match status" value="2"/>
</dbReference>
<dbReference type="RefSeq" id="WP_106568950.1">
    <property type="nucleotide sequence ID" value="NZ_PYGF01000017.1"/>
</dbReference>
<gene>
    <name evidence="3" type="ORF">CLV48_11752</name>
</gene>
<evidence type="ECO:0000259" key="2">
    <source>
        <dbReference type="Pfam" id="PF00582"/>
    </source>
</evidence>
<comment type="similarity">
    <text evidence="1">Belongs to the universal stress protein A family.</text>
</comment>
<evidence type="ECO:0000313" key="3">
    <source>
        <dbReference type="EMBL" id="PSK99266.1"/>
    </source>
</evidence>
<proteinExistence type="inferred from homology"/>
<dbReference type="OrthoDB" id="1522996at2"/>
<dbReference type="CDD" id="cd00293">
    <property type="entry name" value="USP-like"/>
    <property type="match status" value="2"/>
</dbReference>
<evidence type="ECO:0000256" key="1">
    <source>
        <dbReference type="ARBA" id="ARBA00008791"/>
    </source>
</evidence>
<protein>
    <submittedName>
        <fullName evidence="3">Nucleotide-binding universal stress UspA family protein</fullName>
    </submittedName>
</protein>
<feature type="domain" description="UspA" evidence="2">
    <location>
        <begin position="149"/>
        <end position="277"/>
    </location>
</feature>
<dbReference type="Pfam" id="PF00582">
    <property type="entry name" value="Usp"/>
    <property type="match status" value="2"/>
</dbReference>
<dbReference type="Gene3D" id="3.40.50.620">
    <property type="entry name" value="HUPs"/>
    <property type="match status" value="2"/>
</dbReference>
<comment type="caution">
    <text evidence="3">The sequence shown here is derived from an EMBL/GenBank/DDBJ whole genome shotgun (WGS) entry which is preliminary data.</text>
</comment>
<dbReference type="InterPro" id="IPR014729">
    <property type="entry name" value="Rossmann-like_a/b/a_fold"/>
</dbReference>
<dbReference type="PANTHER" id="PTHR46268">
    <property type="entry name" value="STRESS RESPONSE PROTEIN NHAX"/>
    <property type="match status" value="1"/>
</dbReference>
<dbReference type="PRINTS" id="PR01438">
    <property type="entry name" value="UNVRSLSTRESS"/>
</dbReference>
<dbReference type="InterPro" id="IPR006015">
    <property type="entry name" value="Universal_stress_UspA"/>
</dbReference>
<dbReference type="EMBL" id="PYGF01000017">
    <property type="protein sequence ID" value="PSK99266.1"/>
    <property type="molecule type" value="Genomic_DNA"/>
</dbReference>
<sequence length="303" mass="34310">MKHFTKAMVGLDLSKMDEILVQKVAHLAEVLGIEKLYFIHVAKDLSIPEDVKRLYPDLVAPTDETIKSEIRTLVKSHDFPDKTEIDIIVEEGKPIDTVLRWAKIKDVDVLIMGRKQDLEGSGSLSKNMAHRAPCSVLFFTEKSPVKTPHKLLVPMDFSEHSMMTLEFAERLSHEIGAEILGLHVYSIPLGYYKTGKSHAEFDQIMENLARKDYEKFLKKHNLPEYNCLFLLKQEGNEGRFIIKVAKENEADMILMGSRGRTASAAVLLGSIAEKLVNVNNEVPTLIFKKKGETMNFLDALMKI</sequence>